<keyword evidence="1" id="KW-1133">Transmembrane helix</keyword>
<keyword evidence="1" id="KW-0472">Membrane</keyword>
<name>A0A839F6G8_9GAMM</name>
<dbReference type="RefSeq" id="WP_182530809.1">
    <property type="nucleotide sequence ID" value="NZ_JACGXL010000002.1"/>
</dbReference>
<reference evidence="3 4" key="1">
    <citation type="submission" date="2020-07" db="EMBL/GenBank/DDBJ databases">
        <title>Genomic Encyclopedia of Type Strains, Phase IV (KMG-V): Genome sequencing to study the core and pangenomes of soil and plant-associated prokaryotes.</title>
        <authorList>
            <person name="Whitman W."/>
        </authorList>
    </citation>
    <scope>NUCLEOTIDE SEQUENCE [LARGE SCALE GENOMIC DNA]</scope>
    <source>
        <strain evidence="3 4">RH2WT43</strain>
    </source>
</reference>
<dbReference type="PANTHER" id="PTHR12126">
    <property type="entry name" value="NADH-UBIQUINONE OXIDOREDUCTASE 39 KDA SUBUNIT-RELATED"/>
    <property type="match status" value="1"/>
</dbReference>
<dbReference type="Proteomes" id="UP000550401">
    <property type="component" value="Unassembled WGS sequence"/>
</dbReference>
<keyword evidence="4" id="KW-1185">Reference proteome</keyword>
<evidence type="ECO:0000313" key="3">
    <source>
        <dbReference type="EMBL" id="MBA8887771.1"/>
    </source>
</evidence>
<comment type="caution">
    <text evidence="3">The sequence shown here is derived from an EMBL/GenBank/DDBJ whole genome shotgun (WGS) entry which is preliminary data.</text>
</comment>
<evidence type="ECO:0000259" key="2">
    <source>
        <dbReference type="Pfam" id="PF01370"/>
    </source>
</evidence>
<dbReference type="InterPro" id="IPR001509">
    <property type="entry name" value="Epimerase_deHydtase"/>
</dbReference>
<feature type="transmembrane region" description="Helical" evidence="1">
    <location>
        <begin position="300"/>
        <end position="324"/>
    </location>
</feature>
<feature type="transmembrane region" description="Helical" evidence="1">
    <location>
        <begin position="344"/>
        <end position="363"/>
    </location>
</feature>
<dbReference type="Gene3D" id="3.40.50.720">
    <property type="entry name" value="NAD(P)-binding Rossmann-like Domain"/>
    <property type="match status" value="1"/>
</dbReference>
<dbReference type="Pfam" id="PF13781">
    <property type="entry name" value="DoxX_3"/>
    <property type="match status" value="1"/>
</dbReference>
<feature type="transmembrane region" description="Helical" evidence="1">
    <location>
        <begin position="397"/>
        <end position="416"/>
    </location>
</feature>
<evidence type="ECO:0000256" key="1">
    <source>
        <dbReference type="SAM" id="Phobius"/>
    </source>
</evidence>
<sequence length="421" mass="44107">MRVLVTGAYGFIGAFVAAALEQAGHAVVRAVRYPRGGDASAITCDLARDVDAADWRPRLADVDAVVNCAGILRERGADTFDAVHVRAPLALFGAAVQGGITRLVQVSALGDPADGAFVASKHRFDAAALELHAGAVVLRPSVVYSVRGSYGGTSLLRALAALPGVVLLPAGGQQRLQPLAAEDFARIVVAAVERPMGGAREVGGPDTVTLRDYLVAWRRWLHCAPAVELAIPAVLVRVAAALGERIGAGPFGRTTRRMLERGNIVRGVDASDAFGVPPRALADVLAATPSQVQDRWHARLYFVLPLLRFTLALLWIGSGLLGLLLPAAAVATASDSGPLDPHTAVGLARAAGALDLVLGVLCLSRWRPRLVLAAMAAMAAAYTVLIGSAWPRYWLDPYGGLVKNVPILAALAVLLATEERR</sequence>
<dbReference type="EMBL" id="JACGXL010000002">
    <property type="protein sequence ID" value="MBA8887771.1"/>
    <property type="molecule type" value="Genomic_DNA"/>
</dbReference>
<dbReference type="Pfam" id="PF01370">
    <property type="entry name" value="Epimerase"/>
    <property type="match status" value="1"/>
</dbReference>
<evidence type="ECO:0000313" key="4">
    <source>
        <dbReference type="Proteomes" id="UP000550401"/>
    </source>
</evidence>
<dbReference type="SUPFAM" id="SSF51735">
    <property type="entry name" value="NAD(P)-binding Rossmann-fold domains"/>
    <property type="match status" value="1"/>
</dbReference>
<proteinExistence type="predicted"/>
<feature type="domain" description="NAD-dependent epimerase/dehydratase" evidence="2">
    <location>
        <begin position="3"/>
        <end position="197"/>
    </location>
</feature>
<protein>
    <submittedName>
        <fullName evidence="3">Uncharacterized protein YbjT (DUF2867 family)/uncharacterized membrane protein YphA (DoxX/SURF4 family)</fullName>
    </submittedName>
</protein>
<dbReference type="GO" id="GO:0044877">
    <property type="term" value="F:protein-containing complex binding"/>
    <property type="evidence" value="ECO:0007669"/>
    <property type="project" value="TreeGrafter"/>
</dbReference>
<dbReference type="InterPro" id="IPR051207">
    <property type="entry name" value="ComplexI_NDUFA9_subunit"/>
</dbReference>
<dbReference type="AlphaFoldDB" id="A0A839F6G8"/>
<keyword evidence="1" id="KW-0812">Transmembrane</keyword>
<dbReference type="InterPro" id="IPR036291">
    <property type="entry name" value="NAD(P)-bd_dom_sf"/>
</dbReference>
<feature type="transmembrane region" description="Helical" evidence="1">
    <location>
        <begin position="370"/>
        <end position="391"/>
    </location>
</feature>
<dbReference type="PANTHER" id="PTHR12126:SF11">
    <property type="entry name" value="NADH DEHYDROGENASE [UBIQUINONE] 1 ALPHA SUBCOMPLEX SUBUNIT 9, MITOCHONDRIAL"/>
    <property type="match status" value="1"/>
</dbReference>
<organism evidence="3 4">
    <name type="scientific">Dokdonella fugitiva</name>
    <dbReference type="NCBI Taxonomy" id="328517"/>
    <lineage>
        <taxon>Bacteria</taxon>
        <taxon>Pseudomonadati</taxon>
        <taxon>Pseudomonadota</taxon>
        <taxon>Gammaproteobacteria</taxon>
        <taxon>Lysobacterales</taxon>
        <taxon>Rhodanobacteraceae</taxon>
        <taxon>Dokdonella</taxon>
    </lineage>
</organism>
<accession>A0A839F6G8</accession>
<gene>
    <name evidence="3" type="ORF">FHW12_001985</name>
</gene>
<dbReference type="InterPro" id="IPR025695">
    <property type="entry name" value="DoxX-like"/>
</dbReference>